<dbReference type="InterPro" id="IPR013106">
    <property type="entry name" value="Ig_V-set"/>
</dbReference>
<dbReference type="InterPro" id="IPR003599">
    <property type="entry name" value="Ig_sub"/>
</dbReference>
<accession>A0A8T2MRQ5</accession>
<organism evidence="10 11">
    <name type="scientific">Albula glossodonta</name>
    <name type="common">roundjaw bonefish</name>
    <dbReference type="NCBI Taxonomy" id="121402"/>
    <lineage>
        <taxon>Eukaryota</taxon>
        <taxon>Metazoa</taxon>
        <taxon>Chordata</taxon>
        <taxon>Craniata</taxon>
        <taxon>Vertebrata</taxon>
        <taxon>Euteleostomi</taxon>
        <taxon>Actinopterygii</taxon>
        <taxon>Neopterygii</taxon>
        <taxon>Teleostei</taxon>
        <taxon>Albuliformes</taxon>
        <taxon>Albulidae</taxon>
        <taxon>Albula</taxon>
    </lineage>
</organism>
<sequence length="356" mass="38927">MYKLTRYSTSSAIKAAKNPSNSSISLRIHNISESDLGLFYCSTGTENDRIGSEIILFQKENSITSSTFPTSITSSTSWSSSPPCVNATEAQGQCWVLLVSVCPVCAVVTAVLFSACVYWICRRKGTARCEIQQTASRDEAQEDRGVNYATVNIPKLSKRPVKRVQNESCTYATLAEPSVRTAVSVGGSVTLHCDQIHNEVTTWFGQRCGQAPHIIISARDKPGNPEELMYKLTRYSTSSAIKAAKNPSNSSISLRIHNISESDLGLFYCSTGTENDFIGSEIILFQKENSITSSTSWSSSPPCVNATEAQGQCWVLLVSVCPVCAVVTAVLFSACVYWICRRKGELIKYRSQGMHT</sequence>
<comment type="caution">
    <text evidence="10">The sequence shown here is derived from an EMBL/GenBank/DDBJ whole genome shotgun (WGS) entry which is preliminary data.</text>
</comment>
<dbReference type="EMBL" id="JAFBMS010002798">
    <property type="protein sequence ID" value="KAG9328042.1"/>
    <property type="molecule type" value="Genomic_DNA"/>
</dbReference>
<dbReference type="GO" id="GO:0005886">
    <property type="term" value="C:plasma membrane"/>
    <property type="evidence" value="ECO:0007669"/>
    <property type="project" value="UniProtKB-SubCell"/>
</dbReference>
<dbReference type="InterPro" id="IPR013783">
    <property type="entry name" value="Ig-like_fold"/>
</dbReference>
<keyword evidence="8" id="KW-0812">Transmembrane</keyword>
<dbReference type="InterPro" id="IPR052051">
    <property type="entry name" value="TCR_complex_component"/>
</dbReference>
<evidence type="ECO:0000313" key="11">
    <source>
        <dbReference type="Proteomes" id="UP000824540"/>
    </source>
</evidence>
<feature type="domain" description="Immunoglobulin" evidence="9">
    <location>
        <begin position="178"/>
        <end position="287"/>
    </location>
</feature>
<feature type="non-terminal residue" evidence="10">
    <location>
        <position position="356"/>
    </location>
</feature>
<evidence type="ECO:0000256" key="2">
    <source>
        <dbReference type="ARBA" id="ARBA00022475"/>
    </source>
</evidence>
<keyword evidence="11" id="KW-1185">Reference proteome</keyword>
<dbReference type="GO" id="GO:0009617">
    <property type="term" value="P:response to bacterium"/>
    <property type="evidence" value="ECO:0007669"/>
    <property type="project" value="TreeGrafter"/>
</dbReference>
<evidence type="ECO:0000313" key="10">
    <source>
        <dbReference type="EMBL" id="KAG9328042.1"/>
    </source>
</evidence>
<dbReference type="PANTHER" id="PTHR19433:SF133">
    <property type="entry name" value="IMMUNE-TYPE RECEPTOR 5 PRECURSOR-RELATED"/>
    <property type="match status" value="1"/>
</dbReference>
<comment type="subcellular location">
    <subcellularLocation>
        <location evidence="1">Cell membrane</location>
    </subcellularLocation>
</comment>
<proteinExistence type="predicted"/>
<evidence type="ECO:0000256" key="8">
    <source>
        <dbReference type="SAM" id="Phobius"/>
    </source>
</evidence>
<dbReference type="PANTHER" id="PTHR19433">
    <property type="entry name" value="T-CELL RECEPTOR ALPHA CHAIN V REGION-RELATED"/>
    <property type="match status" value="1"/>
</dbReference>
<feature type="transmembrane region" description="Helical" evidence="8">
    <location>
        <begin position="95"/>
        <end position="120"/>
    </location>
</feature>
<reference evidence="10" key="1">
    <citation type="thesis" date="2021" institute="BYU ScholarsArchive" country="Provo, UT, USA">
        <title>Applications of and Algorithms for Genome Assembly and Genomic Analyses with an Emphasis on Marine Teleosts.</title>
        <authorList>
            <person name="Pickett B.D."/>
        </authorList>
    </citation>
    <scope>NUCLEOTIDE SEQUENCE</scope>
    <source>
        <strain evidence="10">HI-2016</strain>
    </source>
</reference>
<dbReference type="Pfam" id="PF07686">
    <property type="entry name" value="V-set"/>
    <property type="match status" value="1"/>
</dbReference>
<evidence type="ECO:0000256" key="1">
    <source>
        <dbReference type="ARBA" id="ARBA00004236"/>
    </source>
</evidence>
<name>A0A8T2MRQ5_9TELE</name>
<evidence type="ECO:0000256" key="5">
    <source>
        <dbReference type="ARBA" id="ARBA00023136"/>
    </source>
</evidence>
<evidence type="ECO:0000256" key="4">
    <source>
        <dbReference type="ARBA" id="ARBA00022859"/>
    </source>
</evidence>
<dbReference type="InterPro" id="IPR036179">
    <property type="entry name" value="Ig-like_dom_sf"/>
</dbReference>
<dbReference type="Proteomes" id="UP000824540">
    <property type="component" value="Unassembled WGS sequence"/>
</dbReference>
<keyword evidence="8" id="KW-1133">Transmembrane helix</keyword>
<protein>
    <recommendedName>
        <fullName evidence="9">Immunoglobulin domain-containing protein</fullName>
    </recommendedName>
</protein>
<dbReference type="CDD" id="cd00099">
    <property type="entry name" value="IgV"/>
    <property type="match status" value="1"/>
</dbReference>
<keyword evidence="6" id="KW-1015">Disulfide bond</keyword>
<keyword evidence="3" id="KW-0732">Signal</keyword>
<evidence type="ECO:0000256" key="6">
    <source>
        <dbReference type="ARBA" id="ARBA00023157"/>
    </source>
</evidence>
<dbReference type="OrthoDB" id="8944771at2759"/>
<feature type="transmembrane region" description="Helical" evidence="8">
    <location>
        <begin position="314"/>
        <end position="340"/>
    </location>
</feature>
<keyword evidence="5 8" id="KW-0472">Membrane</keyword>
<dbReference type="GO" id="GO:0002376">
    <property type="term" value="P:immune system process"/>
    <property type="evidence" value="ECO:0007669"/>
    <property type="project" value="UniProtKB-KW"/>
</dbReference>
<keyword evidence="4" id="KW-0391">Immunity</keyword>
<evidence type="ECO:0000256" key="3">
    <source>
        <dbReference type="ARBA" id="ARBA00022729"/>
    </source>
</evidence>
<keyword evidence="7" id="KW-0325">Glycoprotein</keyword>
<dbReference type="Gene3D" id="2.60.40.10">
    <property type="entry name" value="Immunoglobulins"/>
    <property type="match status" value="1"/>
</dbReference>
<evidence type="ECO:0000259" key="9">
    <source>
        <dbReference type="SMART" id="SM00409"/>
    </source>
</evidence>
<keyword evidence="2" id="KW-1003">Cell membrane</keyword>
<evidence type="ECO:0000256" key="7">
    <source>
        <dbReference type="ARBA" id="ARBA00023180"/>
    </source>
</evidence>
<gene>
    <name evidence="10" type="ORF">JZ751_016687</name>
</gene>
<dbReference type="SMART" id="SM00409">
    <property type="entry name" value="IG"/>
    <property type="match status" value="1"/>
</dbReference>
<dbReference type="SUPFAM" id="SSF48726">
    <property type="entry name" value="Immunoglobulin"/>
    <property type="match status" value="1"/>
</dbReference>
<dbReference type="AlphaFoldDB" id="A0A8T2MRQ5"/>